<evidence type="ECO:0008006" key="3">
    <source>
        <dbReference type="Google" id="ProtNLM"/>
    </source>
</evidence>
<dbReference type="AlphaFoldDB" id="A0A7M2XJW6"/>
<dbReference type="Proteomes" id="UP000593818">
    <property type="component" value="Chromosome"/>
</dbReference>
<accession>A0A7M2XJW6</accession>
<name>A0A7M2XJW6_9NOCA</name>
<organism evidence="1 2">
    <name type="scientific">Rhodococcus pyridinivorans</name>
    <dbReference type="NCBI Taxonomy" id="103816"/>
    <lineage>
        <taxon>Bacteria</taxon>
        <taxon>Bacillati</taxon>
        <taxon>Actinomycetota</taxon>
        <taxon>Actinomycetes</taxon>
        <taxon>Mycobacteriales</taxon>
        <taxon>Nocardiaceae</taxon>
        <taxon>Rhodococcus</taxon>
    </lineage>
</organism>
<evidence type="ECO:0000313" key="2">
    <source>
        <dbReference type="Proteomes" id="UP000593818"/>
    </source>
</evidence>
<protein>
    <recommendedName>
        <fullName evidence="3">DNA polymerase-3 subunit beta</fullName>
    </recommendedName>
</protein>
<reference evidence="1 2" key="1">
    <citation type="submission" date="2020-10" db="EMBL/GenBank/DDBJ databases">
        <title>Whole genome sequence of oil-degrading bacteria Rhodococcus pyridinivorans strain 5Ap.</title>
        <authorList>
            <person name="Akhremchuk A.E."/>
            <person name="Valentovich L.N."/>
            <person name="Charniauskaya M.I."/>
            <person name="Bukliarevich H.A."/>
            <person name="Titok M.A."/>
        </authorList>
    </citation>
    <scope>NUCLEOTIDE SEQUENCE [LARGE SCALE GENOMIC DNA]</scope>
    <source>
        <strain evidence="1 2">5Ap</strain>
    </source>
</reference>
<gene>
    <name evidence="1" type="ORF">INP59_17060</name>
</gene>
<dbReference type="RefSeq" id="WP_193902412.1">
    <property type="nucleotide sequence ID" value="NZ_CP063450.1"/>
</dbReference>
<evidence type="ECO:0000313" key="1">
    <source>
        <dbReference type="EMBL" id="QOV97632.1"/>
    </source>
</evidence>
<dbReference type="EMBL" id="CP063450">
    <property type="protein sequence ID" value="QOV97632.1"/>
    <property type="molecule type" value="Genomic_DNA"/>
</dbReference>
<keyword evidence="2" id="KW-1185">Reference proteome</keyword>
<sequence length="271" mass="29417">MTTICVATHDFRRACTAVVKHAYPKEHAVLNRVRMAIDKHNITLTASDGWTSGLAIASVWESENDLVPIPSEGVLVDLAPDQIRKILAVFRAPKDKSEEPEAIIEIEVGDNYVKIADVSGLPGIDGQALELPRMDTVESFPDVAHTISRIRHLPHAGRDTIHLSPIVISAFSAAANAYGEPISITGHAESRLLSVVVGESFLGALIPTMLSDEDIAKRELWDDSWEIRLPAPDSVPRNATKPETNQIKAAAEQLAKAGVVEITFGGKDRDQ</sequence>
<proteinExistence type="predicted"/>